<dbReference type="CDD" id="cd06445">
    <property type="entry name" value="ATase"/>
    <property type="match status" value="1"/>
</dbReference>
<evidence type="ECO:0000313" key="16">
    <source>
        <dbReference type="Proteomes" id="UP000626026"/>
    </source>
</evidence>
<evidence type="ECO:0000256" key="9">
    <source>
        <dbReference type="ARBA" id="ARBA00023125"/>
    </source>
</evidence>
<dbReference type="Gene3D" id="1.10.10.60">
    <property type="entry name" value="Homeodomain-like"/>
    <property type="match status" value="2"/>
</dbReference>
<dbReference type="NCBIfam" id="TIGR00589">
    <property type="entry name" value="ogt"/>
    <property type="match status" value="1"/>
</dbReference>
<dbReference type="NCBIfam" id="NF011964">
    <property type="entry name" value="PRK15435.1"/>
    <property type="match status" value="1"/>
</dbReference>
<keyword evidence="6" id="KW-0227">DNA damage</keyword>
<dbReference type="PROSITE" id="PS00041">
    <property type="entry name" value="HTH_ARAC_FAMILY_1"/>
    <property type="match status" value="1"/>
</dbReference>
<comment type="caution">
    <text evidence="15">The sequence shown here is derived from an EMBL/GenBank/DDBJ whole genome shotgun (WGS) entry which is preliminary data.</text>
</comment>
<dbReference type="Gene3D" id="1.10.10.10">
    <property type="entry name" value="Winged helix-like DNA-binding domain superfamily/Winged helix DNA-binding domain"/>
    <property type="match status" value="1"/>
</dbReference>
<keyword evidence="4" id="KW-0808">Transferase</keyword>
<evidence type="ECO:0000256" key="10">
    <source>
        <dbReference type="ARBA" id="ARBA00023159"/>
    </source>
</evidence>
<evidence type="ECO:0000256" key="1">
    <source>
        <dbReference type="ARBA" id="ARBA00001286"/>
    </source>
</evidence>
<evidence type="ECO:0000256" key="5">
    <source>
        <dbReference type="ARBA" id="ARBA00022723"/>
    </source>
</evidence>
<dbReference type="PROSITE" id="PS01124">
    <property type="entry name" value="HTH_ARAC_FAMILY_2"/>
    <property type="match status" value="1"/>
</dbReference>
<dbReference type="InterPro" id="IPR018062">
    <property type="entry name" value="HTH_AraC-typ_CS"/>
</dbReference>
<dbReference type="SUPFAM" id="SSF46767">
    <property type="entry name" value="Methylated DNA-protein cysteine methyltransferase, C-terminal domain"/>
    <property type="match status" value="1"/>
</dbReference>
<dbReference type="RefSeq" id="WP_187782806.1">
    <property type="nucleotide sequence ID" value="NZ_JACTVA010000002.1"/>
</dbReference>
<dbReference type="PANTHER" id="PTHR10815:SF14">
    <property type="entry name" value="BIFUNCTIONAL TRANSCRIPTIONAL ACTIVATOR_DNA REPAIR ENZYME ADA"/>
    <property type="match status" value="1"/>
</dbReference>
<sequence>MARITETLERAGTEQDPRWAQVMNRDGTADGSFVYAVRTTGVFCRPSCPSRLAKPQNVTLFLTCADARQAGYRPCQRCKPEQPGLQAGHAAIVAETCRFIEAAEEVPSLEQLAAKAGLSPSHFHRLFKAATGLTPKAYAQAHRAQRVRAELANQAASVTSAIYGAGFNSNGRFYEAVDDMLGMTPSDYRSGGTNTDIHFAVGECSLGSILVARSARGICAILLGDEPDALARDLQDRFPQARLIGGDAGFEALVAQVVGFVEAPALGLELPLDVRGTVFQQRVWQVLRQVPAGSTVSYAEVARRIGAPGSARAVAQACGANALAVAIPCHRVVRNDGALSGYRWGVERKQALLQKEGVS</sequence>
<reference evidence="15 16" key="1">
    <citation type="journal article" date="2013" name="Int. J. Syst. Evol. Microbiol.">
        <title>Roseomonas aerophila sp. nov., isolated from air.</title>
        <authorList>
            <person name="Kim S.J."/>
            <person name="Weon H.Y."/>
            <person name="Ahn J.H."/>
            <person name="Hong S.B."/>
            <person name="Seok S.J."/>
            <person name="Whang K.S."/>
            <person name="Kwon S.W."/>
        </authorList>
    </citation>
    <scope>NUCLEOTIDE SEQUENCE [LARGE SCALE GENOMIC DNA]</scope>
    <source>
        <strain evidence="15 16">NBRC 108923</strain>
    </source>
</reference>
<dbReference type="InterPro" id="IPR035451">
    <property type="entry name" value="Ada-like_dom_sf"/>
</dbReference>
<keyword evidence="7" id="KW-0862">Zinc</keyword>
<dbReference type="InterPro" id="IPR018060">
    <property type="entry name" value="HTH_AraC"/>
</dbReference>
<accession>A0ABR7RGE4</accession>
<dbReference type="InterPro" id="IPR036631">
    <property type="entry name" value="MGMT_N_sf"/>
</dbReference>
<keyword evidence="16" id="KW-1185">Reference proteome</keyword>
<comment type="cofactor">
    <cofactor evidence="2">
        <name>Zn(2+)</name>
        <dbReference type="ChEBI" id="CHEBI:29105"/>
    </cofactor>
</comment>
<comment type="catalytic activity">
    <reaction evidence="1">
        <text>a 4-O-methyl-thymidine in DNA + L-cysteinyl-[protein] = a thymidine in DNA + S-methyl-L-cysteinyl-[protein]</text>
        <dbReference type="Rhea" id="RHEA:53428"/>
        <dbReference type="Rhea" id="RHEA-COMP:10131"/>
        <dbReference type="Rhea" id="RHEA-COMP:10132"/>
        <dbReference type="Rhea" id="RHEA-COMP:13555"/>
        <dbReference type="Rhea" id="RHEA-COMP:13556"/>
        <dbReference type="ChEBI" id="CHEBI:29950"/>
        <dbReference type="ChEBI" id="CHEBI:82612"/>
        <dbReference type="ChEBI" id="CHEBI:137386"/>
        <dbReference type="ChEBI" id="CHEBI:137387"/>
        <dbReference type="EC" id="2.1.1.63"/>
    </reaction>
</comment>
<dbReference type="InterPro" id="IPR016221">
    <property type="entry name" value="Bifunct_regulatory_prot_Ada"/>
</dbReference>
<evidence type="ECO:0000256" key="8">
    <source>
        <dbReference type="ARBA" id="ARBA00023015"/>
    </source>
</evidence>
<dbReference type="GO" id="GO:0032259">
    <property type="term" value="P:methylation"/>
    <property type="evidence" value="ECO:0007669"/>
    <property type="project" value="UniProtKB-KW"/>
</dbReference>
<dbReference type="GO" id="GO:0003677">
    <property type="term" value="F:DNA binding"/>
    <property type="evidence" value="ECO:0007669"/>
    <property type="project" value="UniProtKB-KW"/>
</dbReference>
<dbReference type="Pfam" id="PF12833">
    <property type="entry name" value="HTH_18"/>
    <property type="match status" value="1"/>
</dbReference>
<proteinExistence type="predicted"/>
<name>A0ABR7RGE4_9PROT</name>
<evidence type="ECO:0000256" key="4">
    <source>
        <dbReference type="ARBA" id="ARBA00022679"/>
    </source>
</evidence>
<dbReference type="SUPFAM" id="SSF57884">
    <property type="entry name" value="Ada DNA repair protein, N-terminal domain (N-Ada 10)"/>
    <property type="match status" value="1"/>
</dbReference>
<keyword evidence="9 15" id="KW-0238">DNA-binding</keyword>
<keyword evidence="11" id="KW-0804">Transcription</keyword>
<dbReference type="Proteomes" id="UP000626026">
    <property type="component" value="Unassembled WGS sequence"/>
</dbReference>
<evidence type="ECO:0000256" key="12">
    <source>
        <dbReference type="ARBA" id="ARBA00023204"/>
    </source>
</evidence>
<dbReference type="PANTHER" id="PTHR10815">
    <property type="entry name" value="METHYLATED-DNA--PROTEIN-CYSTEINE METHYLTRANSFERASE"/>
    <property type="match status" value="1"/>
</dbReference>
<dbReference type="Gene3D" id="3.30.160.70">
    <property type="entry name" value="Methylated DNA-protein cysteine methyltransferase domain"/>
    <property type="match status" value="1"/>
</dbReference>
<protein>
    <submittedName>
        <fullName evidence="15">Bifunctional DNA-binding transcriptional regulator/O6-methylguanine-DNA methyltransferase Ada</fullName>
    </submittedName>
</protein>
<evidence type="ECO:0000256" key="11">
    <source>
        <dbReference type="ARBA" id="ARBA00023163"/>
    </source>
</evidence>
<dbReference type="GO" id="GO:0008168">
    <property type="term" value="F:methyltransferase activity"/>
    <property type="evidence" value="ECO:0007669"/>
    <property type="project" value="UniProtKB-KW"/>
</dbReference>
<dbReference type="SUPFAM" id="SSF53155">
    <property type="entry name" value="Methylated DNA-protein cysteine methyltransferase domain"/>
    <property type="match status" value="1"/>
</dbReference>
<dbReference type="InterPro" id="IPR009057">
    <property type="entry name" value="Homeodomain-like_sf"/>
</dbReference>
<keyword evidence="5" id="KW-0479">Metal-binding</keyword>
<dbReference type="InterPro" id="IPR014048">
    <property type="entry name" value="MethylDNA_cys_MeTrfase_DNA-bd"/>
</dbReference>
<dbReference type="PIRSF" id="PIRSF000409">
    <property type="entry name" value="Ada"/>
    <property type="match status" value="1"/>
</dbReference>
<keyword evidence="10" id="KW-0010">Activator</keyword>
<keyword evidence="12" id="KW-0234">DNA repair</keyword>
<evidence type="ECO:0000256" key="3">
    <source>
        <dbReference type="ARBA" id="ARBA00022603"/>
    </source>
</evidence>
<dbReference type="InterPro" id="IPR004026">
    <property type="entry name" value="Ada_DNA_repair_Zn-bd"/>
</dbReference>
<evidence type="ECO:0000256" key="2">
    <source>
        <dbReference type="ARBA" id="ARBA00001947"/>
    </source>
</evidence>
<dbReference type="SMART" id="SM00342">
    <property type="entry name" value="HTH_ARAC"/>
    <property type="match status" value="1"/>
</dbReference>
<dbReference type="PROSITE" id="PS00374">
    <property type="entry name" value="MGMT"/>
    <property type="match status" value="1"/>
</dbReference>
<dbReference type="EMBL" id="JACTVA010000002">
    <property type="protein sequence ID" value="MBC9205641.1"/>
    <property type="molecule type" value="Genomic_DNA"/>
</dbReference>
<dbReference type="InterPro" id="IPR001497">
    <property type="entry name" value="MethylDNA_cys_MeTrfase_AS"/>
</dbReference>
<dbReference type="Gene3D" id="3.40.10.10">
    <property type="entry name" value="DNA Methylphosphotriester Repair Domain"/>
    <property type="match status" value="1"/>
</dbReference>
<evidence type="ECO:0000256" key="13">
    <source>
        <dbReference type="ARBA" id="ARBA00049348"/>
    </source>
</evidence>
<keyword evidence="8" id="KW-0805">Transcription regulation</keyword>
<evidence type="ECO:0000259" key="14">
    <source>
        <dbReference type="PROSITE" id="PS01124"/>
    </source>
</evidence>
<gene>
    <name evidence="15" type="primary">ada</name>
    <name evidence="15" type="ORF">IBL26_02235</name>
</gene>
<dbReference type="SUPFAM" id="SSF46689">
    <property type="entry name" value="Homeodomain-like"/>
    <property type="match status" value="2"/>
</dbReference>
<comment type="catalytic activity">
    <reaction evidence="13">
        <text>a 6-O-methyl-2'-deoxyguanosine in DNA + L-cysteinyl-[protein] = S-methyl-L-cysteinyl-[protein] + a 2'-deoxyguanosine in DNA</text>
        <dbReference type="Rhea" id="RHEA:24000"/>
        <dbReference type="Rhea" id="RHEA-COMP:10131"/>
        <dbReference type="Rhea" id="RHEA-COMP:10132"/>
        <dbReference type="Rhea" id="RHEA-COMP:11367"/>
        <dbReference type="Rhea" id="RHEA-COMP:11368"/>
        <dbReference type="ChEBI" id="CHEBI:29950"/>
        <dbReference type="ChEBI" id="CHEBI:82612"/>
        <dbReference type="ChEBI" id="CHEBI:85445"/>
        <dbReference type="ChEBI" id="CHEBI:85448"/>
        <dbReference type="EC" id="2.1.1.63"/>
    </reaction>
</comment>
<dbReference type="Pfam" id="PF01035">
    <property type="entry name" value="DNA_binding_1"/>
    <property type="match status" value="1"/>
</dbReference>
<evidence type="ECO:0000256" key="7">
    <source>
        <dbReference type="ARBA" id="ARBA00022833"/>
    </source>
</evidence>
<organism evidence="15 16">
    <name type="scientific">Teichococcus aerophilus</name>
    <dbReference type="NCBI Taxonomy" id="1224513"/>
    <lineage>
        <taxon>Bacteria</taxon>
        <taxon>Pseudomonadati</taxon>
        <taxon>Pseudomonadota</taxon>
        <taxon>Alphaproteobacteria</taxon>
        <taxon>Acetobacterales</taxon>
        <taxon>Roseomonadaceae</taxon>
        <taxon>Roseomonas</taxon>
    </lineage>
</organism>
<evidence type="ECO:0000313" key="15">
    <source>
        <dbReference type="EMBL" id="MBC9205641.1"/>
    </source>
</evidence>
<evidence type="ECO:0000256" key="6">
    <source>
        <dbReference type="ARBA" id="ARBA00022763"/>
    </source>
</evidence>
<feature type="domain" description="HTH araC/xylS-type" evidence="14">
    <location>
        <begin position="94"/>
        <end position="191"/>
    </location>
</feature>
<dbReference type="Pfam" id="PF02805">
    <property type="entry name" value="Ada_Zn_binding"/>
    <property type="match status" value="1"/>
</dbReference>
<keyword evidence="3 15" id="KW-0489">Methyltransferase</keyword>
<dbReference type="InterPro" id="IPR036388">
    <property type="entry name" value="WH-like_DNA-bd_sf"/>
</dbReference>
<dbReference type="InterPro" id="IPR036217">
    <property type="entry name" value="MethylDNA_cys_MeTrfase_DNAb"/>
</dbReference>